<feature type="region of interest" description="Disordered" evidence="6">
    <location>
        <begin position="182"/>
        <end position="209"/>
    </location>
</feature>
<evidence type="ECO:0000256" key="1">
    <source>
        <dbReference type="ARBA" id="ARBA00004123"/>
    </source>
</evidence>
<dbReference type="OrthoDB" id="27031at2759"/>
<keyword evidence="2" id="KW-1017">Isopeptide bond</keyword>
<dbReference type="PANTHER" id="PTHR32086:SF0">
    <property type="entry name" value="FANCONI ANEMIA GROUP D2 PROTEIN"/>
    <property type="match status" value="1"/>
</dbReference>
<feature type="compositionally biased region" description="Low complexity" evidence="6">
    <location>
        <begin position="1062"/>
        <end position="1072"/>
    </location>
</feature>
<keyword evidence="4" id="KW-0539">Nucleus</keyword>
<dbReference type="InterPro" id="IPR029448">
    <property type="entry name" value="FANCD2"/>
</dbReference>
<dbReference type="GO" id="GO:0070182">
    <property type="term" value="F:DNA polymerase binding"/>
    <property type="evidence" value="ECO:0007669"/>
    <property type="project" value="TreeGrafter"/>
</dbReference>
<dbReference type="GO" id="GO:0000793">
    <property type="term" value="C:condensed chromosome"/>
    <property type="evidence" value="ECO:0007669"/>
    <property type="project" value="TreeGrafter"/>
</dbReference>
<name>A0A0L0DRD2_THETB</name>
<evidence type="ECO:0000256" key="4">
    <source>
        <dbReference type="ARBA" id="ARBA00023242"/>
    </source>
</evidence>
<dbReference type="InterPro" id="IPR019309">
    <property type="entry name" value="WASHC3"/>
</dbReference>
<accession>A0A0L0DRD2</accession>
<dbReference type="GO" id="GO:1990918">
    <property type="term" value="P:double-strand break repair involved in meiotic recombination"/>
    <property type="evidence" value="ECO:0007669"/>
    <property type="project" value="TreeGrafter"/>
</dbReference>
<dbReference type="PANTHER" id="PTHR32086">
    <property type="entry name" value="FANCONI ANEMIA GROUP D2 PROTEIN"/>
    <property type="match status" value="1"/>
</dbReference>
<feature type="region of interest" description="Disordered" evidence="6">
    <location>
        <begin position="1061"/>
        <end position="1084"/>
    </location>
</feature>
<feature type="compositionally biased region" description="Acidic residues" evidence="6">
    <location>
        <begin position="1628"/>
        <end position="1651"/>
    </location>
</feature>
<dbReference type="Proteomes" id="UP000054408">
    <property type="component" value="Unassembled WGS sequence"/>
</dbReference>
<feature type="compositionally biased region" description="Low complexity" evidence="6">
    <location>
        <begin position="735"/>
        <end position="748"/>
    </location>
</feature>
<feature type="region of interest" description="Disordered" evidence="6">
    <location>
        <begin position="1620"/>
        <end position="1651"/>
    </location>
</feature>
<feature type="region of interest" description="Disordered" evidence="6">
    <location>
        <begin position="81"/>
        <end position="118"/>
    </location>
</feature>
<dbReference type="EMBL" id="GL349492">
    <property type="protein sequence ID" value="KNC54879.1"/>
    <property type="molecule type" value="Genomic_DNA"/>
</dbReference>
<dbReference type="eggNOG" id="KOG4712">
    <property type="taxonomic scope" value="Eukaryota"/>
</dbReference>
<dbReference type="Pfam" id="PF10152">
    <property type="entry name" value="CCDC53"/>
    <property type="match status" value="1"/>
</dbReference>
<feature type="region of interest" description="Disordered" evidence="6">
    <location>
        <begin position="735"/>
        <end position="754"/>
    </location>
</feature>
<dbReference type="GO" id="GO:0071203">
    <property type="term" value="C:WASH complex"/>
    <property type="evidence" value="ECO:0007669"/>
    <property type="project" value="InterPro"/>
</dbReference>
<sequence>MQGGKSLQRINFDNVGPIASSSLLQFVNGFVLSSVQFLNRFSGVCEEKLGKVAIQLSRLEATMAILEAKLESVPGLDQYNIPIADSDSESDDASPAAHRPNGVRDSTAEESPAPAAPAAAAAPVAAVRLVKDNPKYKKFFLQMRMGVDERNIRNQMMIAGLNPDLITTPNAPDPDVEGALGNEITPVPGSPKRAKKLTSSPEASLDDGETQGLVGMDEVAGGDGSETATFFGTVLAAAGVRLDATPASHGLTAPPAAVRQALKTKLYFDDTAREAFVNSLLEYLDEGPEFLVKALRPMVQVKTTPGSAGLAGTPAASAEPLLRLCLGVEPVQTQLALALLEAIPEHADDSPEVPKLILAAFRWLDTVVDGAAIATKLLELLDAVSNELQRELILFLPEIVDDAAHATVVKALQALMEEKPFLAVPILDTLANLHLEGDLLVVIRAAVLSRLASVPIDEAPIMVKFLLQTSASSAAALGVVIRELRANLDFVSEAAPGASAAASETAVGEALTLEALKAGIRFRPAIARGFLKDITATPLAHMHRGIDLWILFVIASLDSRRKAVKSLLRKKVAACFFTQPLLSAAIVGHSPALKEYVPVMRSLAEELLRSPAPIVASFGAAWYKLLFTEFESPLARQDILASIMTHIGSTSSSEVTAALNVLIDLAAAPTTGRSMRSFVPFFKGMLDYLFTQPNVHVRLLFQLFTLLAVGAPIGAGAPLARSASGANAGAPSSVSSSASSVASGRTPSAGPGTVPWESALRDELLIIIRKHVSNPAAKFKRIGILGAVALIAALAPYTATEPGPPRLDEASLHTEAFSGVRREIVLILSMLKAHTASFPSAYAFMCDEMSALLVRGRLPRDLVFYISSELSSVVFETKFVIDNTAEAMPKPSLGLVPARRLNLDVNAATGESTAEVAIAVLNHQLAPDPAAREVLVGLCSEFRLLHVCERSLQAGSMEEIDAILGCPLVLFDTSALDAFDQLSIAAKDAILLTLFQGINWCRELLNAFAPPASAPSAGTKAKVAARLANMLELTSSLLPLLPLHPVTFPVIGRVMELEDESGAGSSSVTSGKSGSGKGKASKGKSKASASAAAAGSMTVALPPLWLASSGFASLSLFLRELDMSVFSLLSFSAFVVFPLAALDADRAAGMGVSLASQPHLLHVLLSDLLAKIKHMLPARSASGRVGPALPPGFGSAAPSWETAHAFANVDAMGRDAFFGATVALIPALCEHLERLNSFLALDPESLASLAPHLESDAGAAQARAMAAHLLVLLLNIFESLFLYHALVEQGARASLATLLAVPATRIAPHAAVGLGLDSPVASGEGTVAEPEAARLSALVGAAFDYFSNIGAAPASHSLCSPLIALLTALATLEPGSELLARVSTLAGAFLARQWDGEPALRSELIASLLTAYIRESSTPVTIIHEVVTTHIGGFVSTSGDDGEVMPALTKTSLPVFFRVVLTELVANLGVEPLAARESAESIPERLQRVEILVRAFSVLAKATKVFTSRPYLLPILKHGTTFAAKMSKHITALAPCFRIYVGEIQTVVKCMQTSTRILQAICAESKIMDSHKLGRFVPRLRKELETLIFKVKGMLSANNLMSAFWMGNLKHRNLLGEVVSDRIAPEPSDSDSDDEDSDDDEEDDEADDDDE</sequence>
<dbReference type="GO" id="GO:0036297">
    <property type="term" value="P:interstrand cross-link repair"/>
    <property type="evidence" value="ECO:0007669"/>
    <property type="project" value="TreeGrafter"/>
</dbReference>
<evidence type="ECO:0000256" key="6">
    <source>
        <dbReference type="SAM" id="MobiDB-lite"/>
    </source>
</evidence>
<proteinExistence type="inferred from homology"/>
<evidence type="ECO:0000313" key="8">
    <source>
        <dbReference type="Proteomes" id="UP000054408"/>
    </source>
</evidence>
<dbReference type="GeneID" id="25570274"/>
<evidence type="ECO:0000256" key="2">
    <source>
        <dbReference type="ARBA" id="ARBA00022499"/>
    </source>
</evidence>
<dbReference type="GO" id="GO:0005634">
    <property type="term" value="C:nucleus"/>
    <property type="evidence" value="ECO:0007669"/>
    <property type="project" value="UniProtKB-SubCell"/>
</dbReference>
<evidence type="ECO:0000256" key="5">
    <source>
        <dbReference type="ARBA" id="ARBA00093456"/>
    </source>
</evidence>
<comment type="similarity">
    <text evidence="5">Belongs to the Fanconi anemia protein FANCD2 family.</text>
</comment>
<keyword evidence="8" id="KW-1185">Reference proteome</keyword>
<reference evidence="7 8" key="1">
    <citation type="submission" date="2010-05" db="EMBL/GenBank/DDBJ databases">
        <title>The Genome Sequence of Thecamonas trahens ATCC 50062.</title>
        <authorList>
            <consortium name="The Broad Institute Genome Sequencing Platform"/>
            <person name="Russ C."/>
            <person name="Cuomo C."/>
            <person name="Shea T."/>
            <person name="Young S.K."/>
            <person name="Zeng Q."/>
            <person name="Koehrsen M."/>
            <person name="Haas B."/>
            <person name="Borodovsky M."/>
            <person name="Guigo R."/>
            <person name="Alvarado L."/>
            <person name="Berlin A."/>
            <person name="Bochicchio J."/>
            <person name="Borenstein D."/>
            <person name="Chapman S."/>
            <person name="Chen Z."/>
            <person name="Freedman E."/>
            <person name="Gellesch M."/>
            <person name="Goldberg J."/>
            <person name="Griggs A."/>
            <person name="Gujja S."/>
            <person name="Heilman E."/>
            <person name="Heiman D."/>
            <person name="Hepburn T."/>
            <person name="Howarth C."/>
            <person name="Jen D."/>
            <person name="Larson L."/>
            <person name="Mehta T."/>
            <person name="Park D."/>
            <person name="Pearson M."/>
            <person name="Roberts A."/>
            <person name="Saif S."/>
            <person name="Shenoy N."/>
            <person name="Sisk P."/>
            <person name="Stolte C."/>
            <person name="Sykes S."/>
            <person name="Thomson T."/>
            <person name="Walk T."/>
            <person name="White J."/>
            <person name="Yandava C."/>
            <person name="Burger G."/>
            <person name="Gray M.W."/>
            <person name="Holland P.W.H."/>
            <person name="King N."/>
            <person name="Lang F.B.F."/>
            <person name="Roger A.J."/>
            <person name="Ruiz-Trillo I."/>
            <person name="Lander E."/>
            <person name="Nusbaum C."/>
        </authorList>
    </citation>
    <scope>NUCLEOTIDE SEQUENCE [LARGE SCALE GENOMIC DNA]</scope>
    <source>
        <strain evidence="7 8">ATCC 50062</strain>
    </source>
</reference>
<evidence type="ECO:0000256" key="3">
    <source>
        <dbReference type="ARBA" id="ARBA00022843"/>
    </source>
</evidence>
<organism evidence="7 8">
    <name type="scientific">Thecamonas trahens ATCC 50062</name>
    <dbReference type="NCBI Taxonomy" id="461836"/>
    <lineage>
        <taxon>Eukaryota</taxon>
        <taxon>Apusozoa</taxon>
        <taxon>Apusomonadida</taxon>
        <taxon>Apusomonadidae</taxon>
        <taxon>Thecamonas</taxon>
    </lineage>
</organism>
<keyword evidence="3" id="KW-0832">Ubl conjugation</keyword>
<dbReference type="Pfam" id="PF14631">
    <property type="entry name" value="FancD2"/>
    <property type="match status" value="2"/>
</dbReference>
<dbReference type="GO" id="GO:0007129">
    <property type="term" value="P:homologous chromosome pairing at meiosis"/>
    <property type="evidence" value="ECO:0007669"/>
    <property type="project" value="TreeGrafter"/>
</dbReference>
<dbReference type="GO" id="GO:0031573">
    <property type="term" value="P:mitotic intra-S DNA damage checkpoint signaling"/>
    <property type="evidence" value="ECO:0007669"/>
    <property type="project" value="TreeGrafter"/>
</dbReference>
<protein>
    <submittedName>
        <fullName evidence="7">Uncharacterized protein</fullName>
    </submittedName>
</protein>
<dbReference type="RefSeq" id="XP_013753524.1">
    <property type="nucleotide sequence ID" value="XM_013898070.1"/>
</dbReference>
<comment type="subcellular location">
    <subcellularLocation>
        <location evidence="1">Nucleus</location>
    </subcellularLocation>
</comment>
<evidence type="ECO:0000313" key="7">
    <source>
        <dbReference type="EMBL" id="KNC54879.1"/>
    </source>
</evidence>
<gene>
    <name evidence="7" type="ORF">AMSG_12360</name>
</gene>
<dbReference type="OMA" id="QCIRGNT"/>
<dbReference type="eggNOG" id="KOG4496">
    <property type="taxonomic scope" value="Eukaryota"/>
</dbReference>
<dbReference type="STRING" id="461836.A0A0L0DRD2"/>